<dbReference type="AlphaFoldDB" id="A0A7J7GFJ0"/>
<keyword evidence="4" id="KW-1185">Reference proteome</keyword>
<keyword evidence="2" id="KW-0732">Signal</keyword>
<accession>A0A7J7GFJ0</accession>
<gene>
    <name evidence="3" type="ORF">HYC85_023779</name>
</gene>
<reference evidence="3 4" key="2">
    <citation type="submission" date="2020-07" db="EMBL/GenBank/DDBJ databases">
        <title>Genome assembly of wild tea tree DASZ reveals pedigree and selection history of tea varieties.</title>
        <authorList>
            <person name="Zhang W."/>
        </authorList>
    </citation>
    <scope>NUCLEOTIDE SEQUENCE [LARGE SCALE GENOMIC DNA]</scope>
    <source>
        <strain evidence="4">cv. G240</strain>
        <tissue evidence="3">Leaf</tissue>
    </source>
</reference>
<evidence type="ECO:0000256" key="1">
    <source>
        <dbReference type="SAM" id="MobiDB-lite"/>
    </source>
</evidence>
<reference evidence="4" key="1">
    <citation type="journal article" date="2020" name="Nat. Commun.">
        <title>Genome assembly of wild tea tree DASZ reveals pedigree and selection history of tea varieties.</title>
        <authorList>
            <person name="Zhang W."/>
            <person name="Zhang Y."/>
            <person name="Qiu H."/>
            <person name="Guo Y."/>
            <person name="Wan H."/>
            <person name="Zhang X."/>
            <person name="Scossa F."/>
            <person name="Alseekh S."/>
            <person name="Zhang Q."/>
            <person name="Wang P."/>
            <person name="Xu L."/>
            <person name="Schmidt M.H."/>
            <person name="Jia X."/>
            <person name="Li D."/>
            <person name="Zhu A."/>
            <person name="Guo F."/>
            <person name="Chen W."/>
            <person name="Ni D."/>
            <person name="Usadel B."/>
            <person name="Fernie A.R."/>
            <person name="Wen W."/>
        </authorList>
    </citation>
    <scope>NUCLEOTIDE SEQUENCE [LARGE SCALE GENOMIC DNA]</scope>
    <source>
        <strain evidence="4">cv. G240</strain>
    </source>
</reference>
<feature type="region of interest" description="Disordered" evidence="1">
    <location>
        <begin position="47"/>
        <end position="104"/>
    </location>
</feature>
<evidence type="ECO:0000256" key="2">
    <source>
        <dbReference type="SAM" id="SignalP"/>
    </source>
</evidence>
<name>A0A7J7GFJ0_CAMSI</name>
<feature type="chain" id="PRO_5029536087" evidence="2">
    <location>
        <begin position="32"/>
        <end position="104"/>
    </location>
</feature>
<dbReference type="EMBL" id="JACBKZ010000011">
    <property type="protein sequence ID" value="KAF5939520.1"/>
    <property type="molecule type" value="Genomic_DNA"/>
</dbReference>
<comment type="caution">
    <text evidence="3">The sequence shown here is derived from an EMBL/GenBank/DDBJ whole genome shotgun (WGS) entry which is preliminary data.</text>
</comment>
<dbReference type="Proteomes" id="UP000593564">
    <property type="component" value="Unassembled WGS sequence"/>
</dbReference>
<protein>
    <submittedName>
        <fullName evidence="3">Uncharacterized protein</fullName>
    </submittedName>
</protein>
<feature type="signal peptide" evidence="2">
    <location>
        <begin position="1"/>
        <end position="31"/>
    </location>
</feature>
<organism evidence="3 4">
    <name type="scientific">Camellia sinensis</name>
    <name type="common">Tea plant</name>
    <name type="synonym">Thea sinensis</name>
    <dbReference type="NCBI Taxonomy" id="4442"/>
    <lineage>
        <taxon>Eukaryota</taxon>
        <taxon>Viridiplantae</taxon>
        <taxon>Streptophyta</taxon>
        <taxon>Embryophyta</taxon>
        <taxon>Tracheophyta</taxon>
        <taxon>Spermatophyta</taxon>
        <taxon>Magnoliopsida</taxon>
        <taxon>eudicotyledons</taxon>
        <taxon>Gunneridae</taxon>
        <taxon>Pentapetalae</taxon>
        <taxon>asterids</taxon>
        <taxon>Ericales</taxon>
        <taxon>Theaceae</taxon>
        <taxon>Camellia</taxon>
    </lineage>
</organism>
<evidence type="ECO:0000313" key="3">
    <source>
        <dbReference type="EMBL" id="KAF5939520.1"/>
    </source>
</evidence>
<proteinExistence type="predicted"/>
<sequence>MTNDGMIPPITMKSWWLCFGLLCMFFIHASSHPLKYRYTIDPCRKPGGPHAGCSHPKPIEPKPASLNRGLPNVVADNPHGGAKGKGKDKGARTRARARNENPLP</sequence>
<evidence type="ECO:0000313" key="4">
    <source>
        <dbReference type="Proteomes" id="UP000593564"/>
    </source>
</evidence>